<dbReference type="CDD" id="cd17393">
    <property type="entry name" value="MFS_MosC_like"/>
    <property type="match status" value="1"/>
</dbReference>
<feature type="transmembrane region" description="Helical" evidence="5">
    <location>
        <begin position="54"/>
        <end position="73"/>
    </location>
</feature>
<feature type="transmembrane region" description="Helical" evidence="5">
    <location>
        <begin position="110"/>
        <end position="135"/>
    </location>
</feature>
<keyword evidence="3 5" id="KW-1133">Transmembrane helix</keyword>
<dbReference type="InterPro" id="IPR020846">
    <property type="entry name" value="MFS_dom"/>
</dbReference>
<dbReference type="InterPro" id="IPR011701">
    <property type="entry name" value="MFS"/>
</dbReference>
<accession>A0A7U4GI70</accession>
<dbReference type="AlphaFoldDB" id="A0A7U4GI70"/>
<evidence type="ECO:0000256" key="3">
    <source>
        <dbReference type="ARBA" id="ARBA00022989"/>
    </source>
</evidence>
<feature type="transmembrane region" description="Helical" evidence="5">
    <location>
        <begin position="175"/>
        <end position="194"/>
    </location>
</feature>
<feature type="domain" description="Major facilitator superfamily (MFS) profile" evidence="6">
    <location>
        <begin position="20"/>
        <end position="401"/>
    </location>
</feature>
<reference evidence="7 8" key="1">
    <citation type="submission" date="2017-11" db="EMBL/GenBank/DDBJ databases">
        <title>The complete genome sequence and comparative genome analysis of Yersinia enterocolitica strain LC20.</title>
        <authorList>
            <person name="Shi G."/>
            <person name="Su M."/>
            <person name="Liang J."/>
            <person name="Gu W."/>
            <person name="Xiao Y."/>
            <person name="Zhang Z."/>
            <person name="Qiu H."/>
            <person name="Duan R."/>
            <person name="Zhang Z."/>
            <person name="Li Y."/>
            <person name="Zhang X."/>
            <person name="Ling Y."/>
            <person name="Song L."/>
            <person name="Chen M."/>
            <person name="Zhao Y."/>
            <person name="Wu J."/>
            <person name="Jing H."/>
            <person name="Xiao J."/>
            <person name="Wang X."/>
        </authorList>
    </citation>
    <scope>NUCLEOTIDE SEQUENCE [LARGE SCALE GENOMIC DNA]</scope>
    <source>
        <strain evidence="7 8">LC20</strain>
    </source>
</reference>
<feature type="transmembrane region" description="Helical" evidence="5">
    <location>
        <begin position="288"/>
        <end position="305"/>
    </location>
</feature>
<feature type="transmembrane region" description="Helical" evidence="5">
    <location>
        <begin position="80"/>
        <end position="104"/>
    </location>
</feature>
<evidence type="ECO:0000313" key="7">
    <source>
        <dbReference type="EMBL" id="AHM75884.2"/>
    </source>
</evidence>
<name>A0A7U4GI70_YEREN</name>
<dbReference type="Proteomes" id="UP000230961">
    <property type="component" value="Chromosome"/>
</dbReference>
<evidence type="ECO:0000256" key="2">
    <source>
        <dbReference type="ARBA" id="ARBA00022692"/>
    </source>
</evidence>
<gene>
    <name evidence="7" type="ORF">LC20_04631</name>
</gene>
<dbReference type="Gene3D" id="1.20.1250.20">
    <property type="entry name" value="MFS general substrate transporter like domains"/>
    <property type="match status" value="2"/>
</dbReference>
<dbReference type="Pfam" id="PF07690">
    <property type="entry name" value="MFS_1"/>
    <property type="match status" value="1"/>
</dbReference>
<dbReference type="PROSITE" id="PS50850">
    <property type="entry name" value="MFS"/>
    <property type="match status" value="1"/>
</dbReference>
<evidence type="ECO:0000313" key="8">
    <source>
        <dbReference type="Proteomes" id="UP000230961"/>
    </source>
</evidence>
<dbReference type="SUPFAM" id="SSF103473">
    <property type="entry name" value="MFS general substrate transporter"/>
    <property type="match status" value="1"/>
</dbReference>
<evidence type="ECO:0000256" key="5">
    <source>
        <dbReference type="SAM" id="Phobius"/>
    </source>
</evidence>
<sequence>MIRKRQEKDKKKTRKRQEKQSIILSILFFIHGVTYASLVPWIPDLKEKFNLSNYMVGIMVSAIPAGSIIFGLLSKKFINFIGLYWATNITFLLLVIAISTVAFSSSWYEITLLLFLFGIFDSWGDTCINVQALNIQRTYGQSLINRVHGVGSIGTIWGGFIAVMAIGFGFSMEQFNLILLMINLTMLTIYMMLFKKASATSYNYLNIKSHKEREKMSLETKLYIISLIILVFTCNIEETASIWGAIYMKDIYNVSSVISGLPYLACQICMVIGRIFGDYFTNNWGKILTLKYGILLSISGVALIITINSSFFTILVFSLIGLGISVVFPLTISFIGQLPNINATSGVTFATWMSRIGLLVFPPLIGVLADFTSLRTAFIAILISCILIFFLINILSIKSTRLSS</sequence>
<dbReference type="InterPro" id="IPR051788">
    <property type="entry name" value="MFS_Transporter"/>
</dbReference>
<comment type="subcellular location">
    <subcellularLocation>
        <location evidence="1">Membrane</location>
        <topology evidence="1">Multi-pass membrane protein</topology>
    </subcellularLocation>
</comment>
<protein>
    <submittedName>
        <fullName evidence="7">MFS transporter</fullName>
    </submittedName>
</protein>
<evidence type="ECO:0000259" key="6">
    <source>
        <dbReference type="PROSITE" id="PS50850"/>
    </source>
</evidence>
<evidence type="ECO:0000256" key="1">
    <source>
        <dbReference type="ARBA" id="ARBA00004141"/>
    </source>
</evidence>
<feature type="transmembrane region" description="Helical" evidence="5">
    <location>
        <begin position="147"/>
        <end position="169"/>
    </location>
</feature>
<feature type="transmembrane region" description="Helical" evidence="5">
    <location>
        <begin position="311"/>
        <end position="335"/>
    </location>
</feature>
<feature type="transmembrane region" description="Helical" evidence="5">
    <location>
        <begin position="21"/>
        <end position="42"/>
    </location>
</feature>
<dbReference type="GO" id="GO:0016020">
    <property type="term" value="C:membrane"/>
    <property type="evidence" value="ECO:0007669"/>
    <property type="project" value="UniProtKB-SubCell"/>
</dbReference>
<feature type="transmembrane region" description="Helical" evidence="5">
    <location>
        <begin position="377"/>
        <end position="397"/>
    </location>
</feature>
<feature type="transmembrane region" description="Helical" evidence="5">
    <location>
        <begin position="347"/>
        <end position="365"/>
    </location>
</feature>
<organism evidence="7 8">
    <name type="scientific">Yersinia enterocolitica LC20</name>
    <dbReference type="NCBI Taxonomy" id="1443113"/>
    <lineage>
        <taxon>Bacteria</taxon>
        <taxon>Pseudomonadati</taxon>
        <taxon>Pseudomonadota</taxon>
        <taxon>Gammaproteobacteria</taxon>
        <taxon>Enterobacterales</taxon>
        <taxon>Yersiniaceae</taxon>
        <taxon>Yersinia</taxon>
    </lineage>
</organism>
<keyword evidence="2 5" id="KW-0812">Transmembrane</keyword>
<dbReference type="EMBL" id="CP007448">
    <property type="protein sequence ID" value="AHM75884.2"/>
    <property type="molecule type" value="Genomic_DNA"/>
</dbReference>
<keyword evidence="4 5" id="KW-0472">Membrane</keyword>
<dbReference type="InterPro" id="IPR036259">
    <property type="entry name" value="MFS_trans_sf"/>
</dbReference>
<dbReference type="PANTHER" id="PTHR23514:SF13">
    <property type="entry name" value="INNER MEMBRANE PROTEIN YBJJ"/>
    <property type="match status" value="1"/>
</dbReference>
<evidence type="ECO:0000256" key="4">
    <source>
        <dbReference type="ARBA" id="ARBA00023136"/>
    </source>
</evidence>
<dbReference type="KEGG" id="yel:LC20_04631"/>
<proteinExistence type="predicted"/>
<dbReference type="GO" id="GO:0022857">
    <property type="term" value="F:transmembrane transporter activity"/>
    <property type="evidence" value="ECO:0007669"/>
    <property type="project" value="InterPro"/>
</dbReference>
<dbReference type="PANTHER" id="PTHR23514">
    <property type="entry name" value="BYPASS OF STOP CODON PROTEIN 6"/>
    <property type="match status" value="1"/>
</dbReference>
<feature type="transmembrane region" description="Helical" evidence="5">
    <location>
        <begin position="222"/>
        <end position="246"/>
    </location>
</feature>
<feature type="transmembrane region" description="Helical" evidence="5">
    <location>
        <begin position="252"/>
        <end position="276"/>
    </location>
</feature>